<evidence type="ECO:0008006" key="5">
    <source>
        <dbReference type="Google" id="ProtNLM"/>
    </source>
</evidence>
<dbReference type="EMBL" id="FR823383">
    <property type="protein sequence ID" value="CBZ50277.1"/>
    <property type="molecule type" value="Genomic_DNA"/>
</dbReference>
<dbReference type="Proteomes" id="UP000007494">
    <property type="component" value="Chromosome III"/>
</dbReference>
<dbReference type="OrthoDB" id="360784at2759"/>
<feature type="compositionally biased region" description="Basic and acidic residues" evidence="1">
    <location>
        <begin position="42"/>
        <end position="62"/>
    </location>
</feature>
<dbReference type="SUPFAM" id="SSF55961">
    <property type="entry name" value="Bet v1-like"/>
    <property type="match status" value="1"/>
</dbReference>
<feature type="compositionally biased region" description="Polar residues" evidence="1">
    <location>
        <begin position="84"/>
        <end position="96"/>
    </location>
</feature>
<dbReference type="InParanoid" id="F0V952"/>
<dbReference type="VEuPathDB" id="ToxoDB:NCLIV_007510"/>
<dbReference type="Gene3D" id="3.30.530.20">
    <property type="match status" value="1"/>
</dbReference>
<proteinExistence type="predicted"/>
<reference evidence="3" key="4">
    <citation type="journal article" date="2015" name="PLoS ONE">
        <title>Comprehensive Evaluation of Toxoplasma gondii VEG and Neospora caninum LIV Genomes with Tachyzoite Stage Transcriptome and Proteome Defines Novel Transcript Features.</title>
        <authorList>
            <person name="Ramaprasad A."/>
            <person name="Mourier T."/>
            <person name="Naeem R."/>
            <person name="Malas T.B."/>
            <person name="Moussa E."/>
            <person name="Panigrahi A."/>
            <person name="Vermont S.J."/>
            <person name="Otto T.D."/>
            <person name="Wastling J."/>
            <person name="Pain A."/>
        </authorList>
    </citation>
    <scope>NUCLEOTIDE SEQUENCE</scope>
    <source>
        <strain evidence="3">Liverpool</strain>
    </source>
</reference>
<dbReference type="InterPro" id="IPR023393">
    <property type="entry name" value="START-like_dom_sf"/>
</dbReference>
<feature type="compositionally biased region" description="Basic and acidic residues" evidence="1">
    <location>
        <begin position="190"/>
        <end position="225"/>
    </location>
</feature>
<dbReference type="EMBL" id="LN714477">
    <property type="protein sequence ID" value="CEL64882.1"/>
    <property type="molecule type" value="Genomic_DNA"/>
</dbReference>
<feature type="compositionally biased region" description="Basic and acidic residues" evidence="1">
    <location>
        <begin position="158"/>
        <end position="173"/>
    </location>
</feature>
<evidence type="ECO:0000313" key="4">
    <source>
        <dbReference type="Proteomes" id="UP000007494"/>
    </source>
</evidence>
<dbReference type="RefSeq" id="XP_003880311.1">
    <property type="nucleotide sequence ID" value="XM_003880262.1"/>
</dbReference>
<reference evidence="2" key="1">
    <citation type="submission" date="2011-02" db="EMBL/GenBank/DDBJ databases">
        <authorList>
            <person name="Aslett M."/>
        </authorList>
    </citation>
    <scope>NUCLEOTIDE SEQUENCE</scope>
    <source>
        <strain evidence="2">Liverpool</strain>
    </source>
</reference>
<reference evidence="4" key="3">
    <citation type="journal article" date="2012" name="PLoS Pathog.">
        <title>Comparative genomics of the apicomplexan parasites Toxoplasma gondii and Neospora caninum: Coccidia differing in host range and transmission strategy.</title>
        <authorList>
            <person name="Reid A.J."/>
            <person name="Vermont S.J."/>
            <person name="Cotton J.A."/>
            <person name="Harris D."/>
            <person name="Hill-Cawthorne G.A."/>
            <person name="Konen-Waisman S."/>
            <person name="Latham S.M."/>
            <person name="Mourier T."/>
            <person name="Norton R."/>
            <person name="Quail M.A."/>
            <person name="Sanders M."/>
            <person name="Shanmugam D."/>
            <person name="Sohal A."/>
            <person name="Wasmuth J.D."/>
            <person name="Brunk B."/>
            <person name="Grigg M.E."/>
            <person name="Howard J.C."/>
            <person name="Parkinson J."/>
            <person name="Roos D.S."/>
            <person name="Trees A.J."/>
            <person name="Berriman M."/>
            <person name="Pain A."/>
            <person name="Wastling J.M."/>
        </authorList>
    </citation>
    <scope>NUCLEOTIDE SEQUENCE [LARGE SCALE GENOMIC DNA]</scope>
    <source>
        <strain evidence="4">Liverpool</strain>
    </source>
</reference>
<feature type="compositionally biased region" description="Low complexity" evidence="1">
    <location>
        <begin position="226"/>
        <end position="241"/>
    </location>
</feature>
<feature type="compositionally biased region" description="Basic and acidic residues" evidence="1">
    <location>
        <begin position="99"/>
        <end position="126"/>
    </location>
</feature>
<feature type="compositionally biased region" description="Polar residues" evidence="1">
    <location>
        <begin position="15"/>
        <end position="26"/>
    </location>
</feature>
<feature type="compositionally biased region" description="Basic and acidic residues" evidence="1">
    <location>
        <begin position="467"/>
        <end position="477"/>
    </location>
</feature>
<reference evidence="2" key="2">
    <citation type="submission" date="2011-03" db="EMBL/GenBank/DDBJ databases">
        <title>Comparative genomics and transcriptomics of Neospora caninum and Toxoplasma gondii.</title>
        <authorList>
            <person name="Reid A.J."/>
            <person name="Sohal A."/>
            <person name="Harris D."/>
            <person name="Quail M."/>
            <person name="Sanders M."/>
            <person name="Berriman M."/>
            <person name="Wastling J.M."/>
            <person name="Pain A."/>
        </authorList>
    </citation>
    <scope>NUCLEOTIDE SEQUENCE</scope>
    <source>
        <strain evidence="2">Liverpool</strain>
    </source>
</reference>
<feature type="region of interest" description="Disordered" evidence="1">
    <location>
        <begin position="464"/>
        <end position="521"/>
    </location>
</feature>
<dbReference type="GeneID" id="13441303"/>
<sequence length="811" mass="88953">MPLSRFICRKARATAPQTRHAPSQLPSVAPKSETADAATCGRETEGPAEDRREGQNHAEIEKATSGTNGAAPISTAESDGVTASPASNQPLLSSGVSAERPDASHTEAEKEQTEDQEERKTEKAENSEASPASPSPRLIPPEGAAEASRPTPDLASSKGEEGLGVRTGEKDENAAPSAEGASSLPAPNHETAKDKNAEKDAEKNVEKDAEKNAEENAEKNEDKSSEASSRAAADAPGGQPAPREKRDSLLSASEHADGACVGCAGEESGRRRSGVGEQRTVSLEEILERKMKKLEAYMEEEQLFKAFSYVLLLEHQIDHRLAILNATLGLPSVAGPSLASLFPPGERFPDERRGDERKLEESEEVLSALRPGSFLPSSLLLKKQEDLRSQRESLLAFANRLASSQQLKNLCFEMRWAFQMLGNFHLDHLRQVCEEPRLSVCDSFCSLPRSASCASQSSTFSYFGKTGGEKEREERGEQATGASAPAAKGSRDLSGRLSISGGVAGERGDTRDEDSMAAGSALPERKLSTTKIKQGFRNMSRKMSLSRKSSAARRASVKKIITAKKVQDDEGWIREKGRYLDLAYRVEKDSSVSIKVRGKLPCPLFEVLSILNETDLAGTWAPFFKSAEREVQYTKASQLVRQVYDYPLLGAKETLMFCVGINALEEAGCVIIFCRSPPENAAEFLGQPVPEKRKLLRIQSADLVFLLYPIAEGRQTTLELYGRFQHGLRFVPMKIITFVVKKVVRGMFVAIARQCQCFQSGPYKERVQNNPAFYSWMRNKIEDFVQQQKQGTVRNAETISLASFNYEDFQD</sequence>
<organism evidence="2 4">
    <name type="scientific">Neospora caninum (strain Liverpool)</name>
    <dbReference type="NCBI Taxonomy" id="572307"/>
    <lineage>
        <taxon>Eukaryota</taxon>
        <taxon>Sar</taxon>
        <taxon>Alveolata</taxon>
        <taxon>Apicomplexa</taxon>
        <taxon>Conoidasida</taxon>
        <taxon>Coccidia</taxon>
        <taxon>Eucoccidiorida</taxon>
        <taxon>Eimeriorina</taxon>
        <taxon>Sarcocystidae</taxon>
        <taxon>Neospora</taxon>
    </lineage>
</organism>
<dbReference type="OMA" id="CFEMRWA"/>
<feature type="region of interest" description="Disordered" evidence="1">
    <location>
        <begin position="1"/>
        <end position="257"/>
    </location>
</feature>
<evidence type="ECO:0000256" key="1">
    <source>
        <dbReference type="SAM" id="MobiDB-lite"/>
    </source>
</evidence>
<evidence type="ECO:0000313" key="2">
    <source>
        <dbReference type="EMBL" id="CBZ50277.1"/>
    </source>
</evidence>
<protein>
    <recommendedName>
        <fullName evidence="5">START-2 domain protein</fullName>
    </recommendedName>
</protein>
<keyword evidence="4" id="KW-1185">Reference proteome</keyword>
<dbReference type="eggNOG" id="ENOG502S6EW">
    <property type="taxonomic scope" value="Eukaryota"/>
</dbReference>
<gene>
    <name evidence="3" type="ORF">BN1204_007510</name>
    <name evidence="2" type="ORF">NCLIV_007510</name>
</gene>
<dbReference type="AlphaFoldDB" id="F0V952"/>
<name>F0V952_NEOCL</name>
<evidence type="ECO:0000313" key="3">
    <source>
        <dbReference type="EMBL" id="CEL64882.1"/>
    </source>
</evidence>
<accession>F0V952</accession>